<dbReference type="PANTHER" id="PTHR10986">
    <property type="entry name" value="39S RIBOSOMAL PROTEIN L20"/>
    <property type="match status" value="1"/>
</dbReference>
<dbReference type="AlphaFoldDB" id="A0A1F5YNU8"/>
<gene>
    <name evidence="7" type="primary">rplT</name>
    <name evidence="9" type="ORF">A2Z33_01055</name>
</gene>
<evidence type="ECO:0000256" key="4">
    <source>
        <dbReference type="ARBA" id="ARBA00022980"/>
    </source>
</evidence>
<dbReference type="GO" id="GO:0005840">
    <property type="term" value="C:ribosome"/>
    <property type="evidence" value="ECO:0007669"/>
    <property type="project" value="UniProtKB-KW"/>
</dbReference>
<dbReference type="GO" id="GO:0000027">
    <property type="term" value="P:ribosomal large subunit assembly"/>
    <property type="evidence" value="ECO:0007669"/>
    <property type="project" value="UniProtKB-UniRule"/>
</dbReference>
<dbReference type="Proteomes" id="UP000178448">
    <property type="component" value="Unassembled WGS sequence"/>
</dbReference>
<dbReference type="GO" id="GO:0006412">
    <property type="term" value="P:translation"/>
    <property type="evidence" value="ECO:0007669"/>
    <property type="project" value="InterPro"/>
</dbReference>
<dbReference type="GO" id="GO:0019843">
    <property type="term" value="F:rRNA binding"/>
    <property type="evidence" value="ECO:0007669"/>
    <property type="project" value="UniProtKB-UniRule"/>
</dbReference>
<evidence type="ECO:0000256" key="1">
    <source>
        <dbReference type="ARBA" id="ARBA00007698"/>
    </source>
</evidence>
<organism evidence="9 10">
    <name type="scientific">Candidatus Gottesmanbacteria bacterium RBG_16_52_11</name>
    <dbReference type="NCBI Taxonomy" id="1798374"/>
    <lineage>
        <taxon>Bacteria</taxon>
        <taxon>Candidatus Gottesmaniibacteriota</taxon>
    </lineage>
</organism>
<evidence type="ECO:0000256" key="7">
    <source>
        <dbReference type="HAMAP-Rule" id="MF_00382"/>
    </source>
</evidence>
<dbReference type="Pfam" id="PF00453">
    <property type="entry name" value="Ribosomal_L20"/>
    <property type="match status" value="1"/>
</dbReference>
<comment type="similarity">
    <text evidence="1 7 8">Belongs to the bacterial ribosomal protein bL20 family.</text>
</comment>
<dbReference type="PROSITE" id="PS00937">
    <property type="entry name" value="RIBOSOMAL_L20"/>
    <property type="match status" value="1"/>
</dbReference>
<dbReference type="HAMAP" id="MF_00382">
    <property type="entry name" value="Ribosomal_bL20"/>
    <property type="match status" value="1"/>
</dbReference>
<evidence type="ECO:0000256" key="6">
    <source>
        <dbReference type="ARBA" id="ARBA00035172"/>
    </source>
</evidence>
<dbReference type="NCBIfam" id="TIGR01032">
    <property type="entry name" value="rplT_bact"/>
    <property type="match status" value="1"/>
</dbReference>
<evidence type="ECO:0000256" key="3">
    <source>
        <dbReference type="ARBA" id="ARBA00022884"/>
    </source>
</evidence>
<keyword evidence="4 7" id="KW-0689">Ribosomal protein</keyword>
<dbReference type="CDD" id="cd07026">
    <property type="entry name" value="Ribosomal_L20"/>
    <property type="match status" value="1"/>
</dbReference>
<dbReference type="PRINTS" id="PR00062">
    <property type="entry name" value="RIBOSOMALL20"/>
</dbReference>
<evidence type="ECO:0000313" key="10">
    <source>
        <dbReference type="Proteomes" id="UP000178448"/>
    </source>
</evidence>
<dbReference type="GO" id="GO:1990904">
    <property type="term" value="C:ribonucleoprotein complex"/>
    <property type="evidence" value="ECO:0007669"/>
    <property type="project" value="UniProtKB-KW"/>
</dbReference>
<dbReference type="SUPFAM" id="SSF74731">
    <property type="entry name" value="Ribosomal protein L20"/>
    <property type="match status" value="1"/>
</dbReference>
<dbReference type="EMBL" id="MFJD01000009">
    <property type="protein sequence ID" value="OGG01825.1"/>
    <property type="molecule type" value="Genomic_DNA"/>
</dbReference>
<proteinExistence type="inferred from homology"/>
<comment type="function">
    <text evidence="7 8">Binds directly to 23S ribosomal RNA and is necessary for the in vitro assembly process of the 50S ribosomal subunit. It is not involved in the protein synthesizing functions of that subunit.</text>
</comment>
<keyword evidence="5 7" id="KW-0687">Ribonucleoprotein</keyword>
<keyword evidence="3 7" id="KW-0694">RNA-binding</keyword>
<evidence type="ECO:0000256" key="8">
    <source>
        <dbReference type="RuleBase" id="RU000560"/>
    </source>
</evidence>
<dbReference type="InterPro" id="IPR049946">
    <property type="entry name" value="RIBOSOMAL_L20_CS"/>
</dbReference>
<dbReference type="Gene3D" id="1.10.1900.20">
    <property type="entry name" value="Ribosomal protein L20"/>
    <property type="match status" value="1"/>
</dbReference>
<protein>
    <recommendedName>
        <fullName evidence="6 7">Large ribosomal subunit protein bL20</fullName>
    </recommendedName>
</protein>
<dbReference type="InterPro" id="IPR035566">
    <property type="entry name" value="Ribosomal_protein_bL20_C"/>
</dbReference>
<dbReference type="InterPro" id="IPR005813">
    <property type="entry name" value="Ribosomal_bL20"/>
</dbReference>
<name>A0A1F5YNU8_9BACT</name>
<evidence type="ECO:0000256" key="5">
    <source>
        <dbReference type="ARBA" id="ARBA00023274"/>
    </source>
</evidence>
<keyword evidence="2 7" id="KW-0699">rRNA-binding</keyword>
<reference evidence="9 10" key="1">
    <citation type="journal article" date="2016" name="Nat. Commun.">
        <title>Thousands of microbial genomes shed light on interconnected biogeochemical processes in an aquifer system.</title>
        <authorList>
            <person name="Anantharaman K."/>
            <person name="Brown C.T."/>
            <person name="Hug L.A."/>
            <person name="Sharon I."/>
            <person name="Castelle C.J."/>
            <person name="Probst A.J."/>
            <person name="Thomas B.C."/>
            <person name="Singh A."/>
            <person name="Wilkins M.J."/>
            <person name="Karaoz U."/>
            <person name="Brodie E.L."/>
            <person name="Williams K.H."/>
            <person name="Hubbard S.S."/>
            <person name="Banfield J.F."/>
        </authorList>
    </citation>
    <scope>NUCLEOTIDE SEQUENCE [LARGE SCALE GENOMIC DNA]</scope>
</reference>
<accession>A0A1F5YNU8</accession>
<dbReference type="Gene3D" id="6.10.160.10">
    <property type="match status" value="1"/>
</dbReference>
<comment type="caution">
    <text evidence="9">The sequence shown here is derived from an EMBL/GenBank/DDBJ whole genome shotgun (WGS) entry which is preliminary data.</text>
</comment>
<evidence type="ECO:0000256" key="2">
    <source>
        <dbReference type="ARBA" id="ARBA00022730"/>
    </source>
</evidence>
<dbReference type="FunFam" id="1.10.1900.20:FF:000001">
    <property type="entry name" value="50S ribosomal protein L20"/>
    <property type="match status" value="1"/>
</dbReference>
<dbReference type="GO" id="GO:0003735">
    <property type="term" value="F:structural constituent of ribosome"/>
    <property type="evidence" value="ECO:0007669"/>
    <property type="project" value="InterPro"/>
</dbReference>
<evidence type="ECO:0000313" key="9">
    <source>
        <dbReference type="EMBL" id="OGG01825.1"/>
    </source>
</evidence>
<dbReference type="STRING" id="1798374.A2Z33_01055"/>
<sequence>MRVKRGVTAKAKHNKIHRANKGYRMTKRRLTRVAKEAYLHAGEYAYAGRKLRKRDMRRLWIMRISEAVRQNGLSYSMFVSRLKAANIEVDRKILANLILENPDAFAEILDKIKTVN</sequence>